<gene>
    <name evidence="1" type="ORF">SAMN02745170_03838</name>
</gene>
<dbReference type="GO" id="GO:0007165">
    <property type="term" value="P:signal transduction"/>
    <property type="evidence" value="ECO:0007669"/>
    <property type="project" value="InterPro"/>
</dbReference>
<sequence length="101" mass="11109">MSNNRIVVFRLGNQQYGTISAAVGGMTSQVQDVQALRSNCIPVMKIQTELTDSNSQQALLLNSHGLQVALLVDEVIKVDDLKGTEPLQEPAGIFRIWRISE</sequence>
<evidence type="ECO:0000313" key="2">
    <source>
        <dbReference type="Proteomes" id="UP000322917"/>
    </source>
</evidence>
<dbReference type="OrthoDB" id="9787997at2"/>
<dbReference type="EMBL" id="FQZD01000057">
    <property type="protein sequence ID" value="SHJ98124.1"/>
    <property type="molecule type" value="Genomic_DNA"/>
</dbReference>
<evidence type="ECO:0000313" key="1">
    <source>
        <dbReference type="EMBL" id="SHJ98124.1"/>
    </source>
</evidence>
<organism evidence="1 2">
    <name type="scientific">Propionispora hippei DSM 15287</name>
    <dbReference type="NCBI Taxonomy" id="1123003"/>
    <lineage>
        <taxon>Bacteria</taxon>
        <taxon>Bacillati</taxon>
        <taxon>Bacillota</taxon>
        <taxon>Negativicutes</taxon>
        <taxon>Selenomonadales</taxon>
        <taxon>Sporomusaceae</taxon>
        <taxon>Propionispora</taxon>
    </lineage>
</organism>
<evidence type="ECO:0008006" key="3">
    <source>
        <dbReference type="Google" id="ProtNLM"/>
    </source>
</evidence>
<keyword evidence="2" id="KW-1185">Reference proteome</keyword>
<dbReference type="RefSeq" id="WP_149736376.1">
    <property type="nucleotide sequence ID" value="NZ_FQZD01000057.1"/>
</dbReference>
<dbReference type="Proteomes" id="UP000322917">
    <property type="component" value="Unassembled WGS sequence"/>
</dbReference>
<reference evidence="1 2" key="1">
    <citation type="submission" date="2016-11" db="EMBL/GenBank/DDBJ databases">
        <authorList>
            <person name="Varghese N."/>
            <person name="Submissions S."/>
        </authorList>
    </citation>
    <scope>NUCLEOTIDE SEQUENCE [LARGE SCALE GENOMIC DNA]</scope>
    <source>
        <strain evidence="1 2">DSM 15287</strain>
    </source>
</reference>
<accession>A0A1M6NR12</accession>
<dbReference type="AlphaFoldDB" id="A0A1M6NR12"/>
<dbReference type="InterPro" id="IPR036061">
    <property type="entry name" value="CheW-like_dom_sf"/>
</dbReference>
<dbReference type="SUPFAM" id="SSF50341">
    <property type="entry name" value="CheW-like"/>
    <property type="match status" value="1"/>
</dbReference>
<name>A0A1M6NR12_9FIRM</name>
<dbReference type="GO" id="GO:0006935">
    <property type="term" value="P:chemotaxis"/>
    <property type="evidence" value="ECO:0007669"/>
    <property type="project" value="InterPro"/>
</dbReference>
<proteinExistence type="predicted"/>
<protein>
    <recommendedName>
        <fullName evidence="3">CheW-like domain-containing protein</fullName>
    </recommendedName>
</protein>